<name>A0A8J7GP00_9ACTN</name>
<proteinExistence type="predicted"/>
<gene>
    <name evidence="1" type="ORF">IW245_007564</name>
</gene>
<dbReference type="EMBL" id="JADOUF010000001">
    <property type="protein sequence ID" value="MBG6141370.1"/>
    <property type="molecule type" value="Genomic_DNA"/>
</dbReference>
<sequence>MSDVICSARHCKNPASWSVVWRNPKLHAPDRRKIWVACDEHRTSLSAFLDLRGFLLGVEPLGVAAPEPGGPADTVES</sequence>
<accession>A0A8J7GP00</accession>
<evidence type="ECO:0000313" key="2">
    <source>
        <dbReference type="Proteomes" id="UP000622552"/>
    </source>
</evidence>
<protein>
    <recommendedName>
        <fullName evidence="3">Acetone carboxylase</fullName>
    </recommendedName>
</protein>
<dbReference type="RefSeq" id="WP_197007798.1">
    <property type="nucleotide sequence ID" value="NZ_BONS01000013.1"/>
</dbReference>
<evidence type="ECO:0000313" key="1">
    <source>
        <dbReference type="EMBL" id="MBG6141370.1"/>
    </source>
</evidence>
<dbReference type="AlphaFoldDB" id="A0A8J7GP00"/>
<dbReference type="Proteomes" id="UP000622552">
    <property type="component" value="Unassembled WGS sequence"/>
</dbReference>
<reference evidence="1" key="1">
    <citation type="submission" date="2020-11" db="EMBL/GenBank/DDBJ databases">
        <title>Sequencing the genomes of 1000 actinobacteria strains.</title>
        <authorList>
            <person name="Klenk H.-P."/>
        </authorList>
    </citation>
    <scope>NUCLEOTIDE SEQUENCE</scope>
    <source>
        <strain evidence="1">DSM 45356</strain>
    </source>
</reference>
<organism evidence="1 2">
    <name type="scientific">Longispora fulva</name>
    <dbReference type="NCBI Taxonomy" id="619741"/>
    <lineage>
        <taxon>Bacteria</taxon>
        <taxon>Bacillati</taxon>
        <taxon>Actinomycetota</taxon>
        <taxon>Actinomycetes</taxon>
        <taxon>Micromonosporales</taxon>
        <taxon>Micromonosporaceae</taxon>
        <taxon>Longispora</taxon>
    </lineage>
</organism>
<keyword evidence="2" id="KW-1185">Reference proteome</keyword>
<evidence type="ECO:0008006" key="3">
    <source>
        <dbReference type="Google" id="ProtNLM"/>
    </source>
</evidence>
<comment type="caution">
    <text evidence="1">The sequence shown here is derived from an EMBL/GenBank/DDBJ whole genome shotgun (WGS) entry which is preliminary data.</text>
</comment>